<gene>
    <name evidence="2" type="ORF">JOF34_000170</name>
</gene>
<organism evidence="2 3">
    <name type="scientific">Microbacterium amylolyticum</name>
    <dbReference type="NCBI Taxonomy" id="936337"/>
    <lineage>
        <taxon>Bacteria</taxon>
        <taxon>Bacillati</taxon>
        <taxon>Actinomycetota</taxon>
        <taxon>Actinomycetes</taxon>
        <taxon>Micrococcales</taxon>
        <taxon>Microbacteriaceae</taxon>
        <taxon>Microbacterium</taxon>
    </lineage>
</organism>
<name>A0ABS4ZE83_9MICO</name>
<comment type="caution">
    <text evidence="2">The sequence shown here is derived from an EMBL/GenBank/DDBJ whole genome shotgun (WGS) entry which is preliminary data.</text>
</comment>
<keyword evidence="3" id="KW-1185">Reference proteome</keyword>
<evidence type="ECO:0000313" key="2">
    <source>
        <dbReference type="EMBL" id="MBP2435584.1"/>
    </source>
</evidence>
<keyword evidence="1" id="KW-0812">Transmembrane</keyword>
<reference evidence="2 3" key="1">
    <citation type="submission" date="2021-03" db="EMBL/GenBank/DDBJ databases">
        <title>Sequencing the genomes of 1000 actinobacteria strains.</title>
        <authorList>
            <person name="Klenk H.-P."/>
        </authorList>
    </citation>
    <scope>NUCLEOTIDE SEQUENCE [LARGE SCALE GENOMIC DNA]</scope>
    <source>
        <strain evidence="2 3">DSM 24221</strain>
    </source>
</reference>
<evidence type="ECO:0000313" key="3">
    <source>
        <dbReference type="Proteomes" id="UP001519362"/>
    </source>
</evidence>
<accession>A0ABS4ZE83</accession>
<dbReference type="Proteomes" id="UP001519362">
    <property type="component" value="Unassembled WGS sequence"/>
</dbReference>
<feature type="transmembrane region" description="Helical" evidence="1">
    <location>
        <begin position="131"/>
        <end position="148"/>
    </location>
</feature>
<evidence type="ECO:0000256" key="1">
    <source>
        <dbReference type="SAM" id="Phobius"/>
    </source>
</evidence>
<proteinExistence type="predicted"/>
<dbReference type="EMBL" id="JAGIOL010000001">
    <property type="protein sequence ID" value="MBP2435584.1"/>
    <property type="molecule type" value="Genomic_DNA"/>
</dbReference>
<feature type="transmembrane region" description="Helical" evidence="1">
    <location>
        <begin position="69"/>
        <end position="86"/>
    </location>
</feature>
<keyword evidence="1" id="KW-1133">Transmembrane helix</keyword>
<protein>
    <submittedName>
        <fullName evidence="2">Uncharacterized protein</fullName>
    </submittedName>
</protein>
<feature type="transmembrane region" description="Helical" evidence="1">
    <location>
        <begin position="106"/>
        <end position="125"/>
    </location>
</feature>
<feature type="transmembrane region" description="Helical" evidence="1">
    <location>
        <begin position="44"/>
        <end position="63"/>
    </location>
</feature>
<keyword evidence="1" id="KW-0472">Membrane</keyword>
<sequence length="166" mass="17852">MERDLIPEPAGDKPQPPSASEAADILSRLSADRSRLAKQVVTPWWYHPALGLIVSVLVLAQVLSPPLSISLVTLGIIAIPVLTTAYSRRYGLSLTQPTGKRSGRMLLASVGVLALAMAGALVVRLTEVSSWWVLPVVISAFVATVVLGRRYDKTLRKELAQDQGTT</sequence>
<dbReference type="RefSeq" id="WP_165132448.1">
    <property type="nucleotide sequence ID" value="NZ_CP049253.1"/>
</dbReference>